<dbReference type="CDD" id="cd00081">
    <property type="entry name" value="Hint"/>
    <property type="match status" value="1"/>
</dbReference>
<dbReference type="Gene3D" id="2.170.16.10">
    <property type="entry name" value="Hedgehog/Intein (Hint) domain"/>
    <property type="match status" value="1"/>
</dbReference>
<evidence type="ECO:0000313" key="21">
    <source>
        <dbReference type="Proteomes" id="UP000011519"/>
    </source>
</evidence>
<feature type="region of interest" description="Disordered" evidence="18">
    <location>
        <begin position="286"/>
        <end position="346"/>
    </location>
</feature>
<keyword evidence="12 16" id="KW-0238">DNA-binding</keyword>
<keyword evidence="8" id="KW-0068">Autocatalytic cleavage</keyword>
<dbReference type="InterPro" id="IPR006141">
    <property type="entry name" value="Intein_N"/>
</dbReference>
<evidence type="ECO:0000256" key="6">
    <source>
        <dbReference type="ARBA" id="ARBA00022722"/>
    </source>
</evidence>
<comment type="subunit">
    <text evidence="2 16">Heterodimer of a large subunit and a small subunit.</text>
</comment>
<evidence type="ECO:0000256" key="18">
    <source>
        <dbReference type="SAM" id="MobiDB-lite"/>
    </source>
</evidence>
<dbReference type="NCBIfam" id="TIGR01443">
    <property type="entry name" value="intein_Cterm"/>
    <property type="match status" value="1"/>
</dbReference>
<dbReference type="GO" id="GO:0004519">
    <property type="term" value="F:endonuclease activity"/>
    <property type="evidence" value="ECO:0007669"/>
    <property type="project" value="InterPro"/>
</dbReference>
<dbReference type="EMBL" id="AOIM01000034">
    <property type="protein sequence ID" value="ELY90654.1"/>
    <property type="molecule type" value="Genomic_DNA"/>
</dbReference>
<keyword evidence="6 16" id="KW-0540">Nuclease</keyword>
<keyword evidence="21" id="KW-1185">Reference proteome</keyword>
<dbReference type="InterPro" id="IPR036844">
    <property type="entry name" value="Hint_dom_sf"/>
</dbReference>
<keyword evidence="17" id="KW-0175">Coiled coil</keyword>
<dbReference type="InterPro" id="IPR003586">
    <property type="entry name" value="Hint_dom_C"/>
</dbReference>
<evidence type="ECO:0000256" key="9">
    <source>
        <dbReference type="ARBA" id="ARBA00022839"/>
    </source>
</evidence>
<evidence type="ECO:0000256" key="5">
    <source>
        <dbReference type="ARBA" id="ARBA00022705"/>
    </source>
</evidence>
<dbReference type="OrthoDB" id="7529at2157"/>
<evidence type="ECO:0000256" key="8">
    <source>
        <dbReference type="ARBA" id="ARBA00022813"/>
    </source>
</evidence>
<feature type="region of interest" description="Disordered" evidence="18">
    <location>
        <begin position="620"/>
        <end position="646"/>
    </location>
</feature>
<keyword evidence="11" id="KW-0651">Protein splicing</keyword>
<feature type="compositionally biased region" description="Polar residues" evidence="18">
    <location>
        <begin position="623"/>
        <end position="632"/>
    </location>
</feature>
<feature type="region of interest" description="Disordered" evidence="18">
    <location>
        <begin position="21"/>
        <end position="42"/>
    </location>
</feature>
<dbReference type="PANTHER" id="PTHR42210:SF1">
    <property type="entry name" value="DNA POLYMERASE II LARGE SUBUNIT"/>
    <property type="match status" value="1"/>
</dbReference>
<evidence type="ECO:0000256" key="11">
    <source>
        <dbReference type="ARBA" id="ARBA00023000"/>
    </source>
</evidence>
<dbReference type="InterPro" id="IPR027434">
    <property type="entry name" value="Homing_endonucl"/>
</dbReference>
<dbReference type="Pfam" id="PF24844">
    <property type="entry name" value="PolC_DP2_central"/>
    <property type="match status" value="2"/>
</dbReference>
<keyword evidence="10 16" id="KW-0239">DNA-directed DNA polymerase</keyword>
<dbReference type="SUPFAM" id="SSF51294">
    <property type="entry name" value="Hedgehog/intein (Hint) domain"/>
    <property type="match status" value="1"/>
</dbReference>
<dbReference type="Pfam" id="PF14890">
    <property type="entry name" value="Intein_splicing"/>
    <property type="match status" value="1"/>
</dbReference>
<dbReference type="PRINTS" id="PR00379">
    <property type="entry name" value="INTEIN"/>
</dbReference>
<evidence type="ECO:0000256" key="2">
    <source>
        <dbReference type="ARBA" id="ARBA00011315"/>
    </source>
</evidence>
<dbReference type="InterPro" id="IPR003587">
    <property type="entry name" value="Hint_dom_N"/>
</dbReference>
<dbReference type="InterPro" id="IPR030934">
    <property type="entry name" value="Intein_C"/>
</dbReference>
<dbReference type="Pfam" id="PF14528">
    <property type="entry name" value="LAGLIDADG_3"/>
    <property type="match status" value="1"/>
</dbReference>
<reference evidence="20 21" key="1">
    <citation type="journal article" date="2014" name="PLoS Genet.">
        <title>Phylogenetically driven sequencing of extremely halophilic archaea reveals strategies for static and dynamic osmo-response.</title>
        <authorList>
            <person name="Becker E.A."/>
            <person name="Seitzer P.M."/>
            <person name="Tritt A."/>
            <person name="Larsen D."/>
            <person name="Krusor M."/>
            <person name="Yao A.I."/>
            <person name="Wu D."/>
            <person name="Madern D."/>
            <person name="Eisen J.A."/>
            <person name="Darling A.E."/>
            <person name="Facciotti M.T."/>
        </authorList>
    </citation>
    <scope>NUCLEOTIDE SEQUENCE [LARGE SCALE GENOMIC DNA]</scope>
    <source>
        <strain evidence="20 21">JCM 10989</strain>
    </source>
</reference>
<dbReference type="PANTHER" id="PTHR42210">
    <property type="entry name" value="DNA POLYMERASE II LARGE SUBUNIT"/>
    <property type="match status" value="1"/>
</dbReference>
<evidence type="ECO:0000256" key="16">
    <source>
        <dbReference type="HAMAP-Rule" id="MF_00324"/>
    </source>
</evidence>
<evidence type="ECO:0000313" key="20">
    <source>
        <dbReference type="EMBL" id="ELY90654.1"/>
    </source>
</evidence>
<organism evidence="20 21">
    <name type="scientific">Natrialba hulunbeirensis JCM 10989</name>
    <dbReference type="NCBI Taxonomy" id="1227493"/>
    <lineage>
        <taxon>Archaea</taxon>
        <taxon>Methanobacteriati</taxon>
        <taxon>Methanobacteriota</taxon>
        <taxon>Stenosarchaea group</taxon>
        <taxon>Halobacteria</taxon>
        <taxon>Halobacteriales</taxon>
        <taxon>Natrialbaceae</taxon>
        <taxon>Natrialba</taxon>
    </lineage>
</organism>
<dbReference type="PROSITE" id="PS50819">
    <property type="entry name" value="INTEIN_ENDONUCLEASE"/>
    <property type="match status" value="1"/>
</dbReference>
<dbReference type="Gene3D" id="3.10.28.10">
    <property type="entry name" value="Homing endonucleases"/>
    <property type="match status" value="1"/>
</dbReference>
<dbReference type="InterPro" id="IPR006142">
    <property type="entry name" value="INTEIN"/>
</dbReference>
<dbReference type="GO" id="GO:0006308">
    <property type="term" value="P:DNA catabolic process"/>
    <property type="evidence" value="ECO:0007669"/>
    <property type="project" value="UniProtKB-UniRule"/>
</dbReference>
<comment type="catalytic activity">
    <reaction evidence="15 16">
        <text>DNA(n) + a 2'-deoxyribonucleoside 5'-triphosphate = DNA(n+1) + diphosphate</text>
        <dbReference type="Rhea" id="RHEA:22508"/>
        <dbReference type="Rhea" id="RHEA-COMP:17339"/>
        <dbReference type="Rhea" id="RHEA-COMP:17340"/>
        <dbReference type="ChEBI" id="CHEBI:33019"/>
        <dbReference type="ChEBI" id="CHEBI:61560"/>
        <dbReference type="ChEBI" id="CHEBI:173112"/>
        <dbReference type="EC" id="2.7.7.7"/>
    </reaction>
</comment>
<dbReference type="InterPro" id="IPR004860">
    <property type="entry name" value="LAGLIDADG_dom"/>
</dbReference>
<dbReference type="SMART" id="SM00305">
    <property type="entry name" value="HintC"/>
    <property type="match status" value="1"/>
</dbReference>
<keyword evidence="5 16" id="KW-0235">DNA replication</keyword>
<dbReference type="GO" id="GO:0006261">
    <property type="term" value="P:DNA-templated DNA replication"/>
    <property type="evidence" value="ECO:0007669"/>
    <property type="project" value="UniProtKB-UniRule"/>
</dbReference>
<evidence type="ECO:0000256" key="7">
    <source>
        <dbReference type="ARBA" id="ARBA00022801"/>
    </source>
</evidence>
<evidence type="ECO:0000256" key="4">
    <source>
        <dbReference type="ARBA" id="ARBA00022695"/>
    </source>
</evidence>
<dbReference type="SUPFAM" id="SSF55608">
    <property type="entry name" value="Homing endonucleases"/>
    <property type="match status" value="1"/>
</dbReference>
<dbReference type="EC" id="2.7.7.7" evidence="16"/>
<evidence type="ECO:0000256" key="12">
    <source>
        <dbReference type="ARBA" id="ARBA00023125"/>
    </source>
</evidence>
<dbReference type="Pfam" id="PF24846">
    <property type="entry name" value="PolC_DP2_cat"/>
    <property type="match status" value="2"/>
</dbReference>
<evidence type="ECO:0000256" key="17">
    <source>
        <dbReference type="SAM" id="Coils"/>
    </source>
</evidence>
<evidence type="ECO:0000259" key="19">
    <source>
        <dbReference type="PROSITE" id="PS50819"/>
    </source>
</evidence>
<comment type="function">
    <text evidence="14 16">Possesses two activities: a DNA synthesis (polymerase) and an exonucleolytic activity that degrades single-stranded DNA in the 3'- to 5'-direction. Has a template-primer preference which is characteristic of a replicative DNA polymerase.</text>
</comment>
<comment type="caution">
    <text evidence="20">The sequence shown here is derived from an EMBL/GenBank/DDBJ whole genome shotgun (WGS) entry which is preliminary data.</text>
</comment>
<gene>
    <name evidence="16" type="primary">polC</name>
    <name evidence="20" type="ORF">C483_11356</name>
</gene>
<dbReference type="InterPro" id="IPR016033">
    <property type="entry name" value="PolC_DP2_N"/>
</dbReference>
<dbReference type="InterPro" id="IPR004042">
    <property type="entry name" value="Intein_endonuc_central"/>
</dbReference>
<dbReference type="InterPro" id="IPR056172">
    <property type="entry name" value="PolC_DP2_cat_dom"/>
</dbReference>
<dbReference type="SMART" id="SM00306">
    <property type="entry name" value="HintN"/>
    <property type="match status" value="1"/>
</dbReference>
<dbReference type="PROSITE" id="PS50817">
    <property type="entry name" value="INTEIN_N_TER"/>
    <property type="match status" value="1"/>
</dbReference>
<dbReference type="GO" id="GO:0003677">
    <property type="term" value="F:DNA binding"/>
    <property type="evidence" value="ECO:0007669"/>
    <property type="project" value="UniProtKB-UniRule"/>
</dbReference>
<dbReference type="HAMAP" id="MF_00324">
    <property type="entry name" value="DNApol_II_L_arch"/>
    <property type="match status" value="1"/>
</dbReference>
<evidence type="ECO:0000256" key="15">
    <source>
        <dbReference type="ARBA" id="ARBA00049244"/>
    </source>
</evidence>
<evidence type="ECO:0000256" key="1">
    <source>
        <dbReference type="ARBA" id="ARBA00011053"/>
    </source>
</evidence>
<comment type="catalytic activity">
    <reaction evidence="16">
        <text>Exonucleolytic cleavage in the 3'- to 5'-direction to yield nucleoside 5'-phosphates.</text>
        <dbReference type="EC" id="3.1.11.1"/>
    </reaction>
</comment>
<proteinExistence type="inferred from homology"/>
<feature type="compositionally biased region" description="Acidic residues" evidence="18">
    <location>
        <begin position="286"/>
        <end position="340"/>
    </location>
</feature>
<comment type="similarity">
    <text evidence="1 16">Belongs to the archaeal DNA polymerase II family.</text>
</comment>
<dbReference type="STRING" id="1227493.C483_11356"/>
<feature type="domain" description="DOD-type homing endonuclease" evidence="19">
    <location>
        <begin position="1248"/>
        <end position="1382"/>
    </location>
</feature>
<keyword evidence="9 16" id="KW-0269">Exonuclease</keyword>
<dbReference type="EC" id="3.1.11.1" evidence="16"/>
<evidence type="ECO:0000256" key="13">
    <source>
        <dbReference type="ARBA" id="ARBA00023268"/>
    </source>
</evidence>
<feature type="region of interest" description="Disordered" evidence="18">
    <location>
        <begin position="690"/>
        <end position="716"/>
    </location>
</feature>
<dbReference type="GO" id="GO:0008310">
    <property type="term" value="F:single-stranded DNA 3'-5' DNA exonuclease activity"/>
    <property type="evidence" value="ECO:0007669"/>
    <property type="project" value="UniProtKB-EC"/>
</dbReference>
<evidence type="ECO:0000256" key="3">
    <source>
        <dbReference type="ARBA" id="ARBA00022679"/>
    </source>
</evidence>
<dbReference type="InterPro" id="IPR004475">
    <property type="entry name" value="PolC_DP2"/>
</dbReference>
<dbReference type="Proteomes" id="UP000011519">
    <property type="component" value="Unassembled WGS sequence"/>
</dbReference>
<dbReference type="Pfam" id="PF03833">
    <property type="entry name" value="PolC_DP2_N"/>
    <property type="match status" value="1"/>
</dbReference>
<keyword evidence="3 16" id="KW-0808">Transferase</keyword>
<keyword evidence="13 16" id="KW-0511">Multifunctional enzyme</keyword>
<feature type="compositionally biased region" description="Basic and acidic residues" evidence="18">
    <location>
        <begin position="702"/>
        <end position="712"/>
    </location>
</feature>
<dbReference type="NCBIfam" id="TIGR01445">
    <property type="entry name" value="intein_Nterm"/>
    <property type="match status" value="1"/>
</dbReference>
<accession>L9ZWE3</accession>
<sequence>MRTEDERYFEQLESQLEEAFDVAEEAKERGSDPEPDVEIPTARDMADRVENILGIDGVAERVRELEGEMSREEAALELAEDFAEGRVGDYETKAGKVEGAVRTAVALLTEGVVAAPIEGIDRVEILTNDDGTEFVNVYYAGPIRSAGGTAQALSVLVADYTRALVGIEQYDARQEEIERYAEEIALYDKETGLQYCPKDKEAKFIAKHLPIMLDGEATGDEEVSGFRDLERVDTNSARGGMCLVLGEGIALKAPKIQRYTRNLDEIDWPWLQDLIDGNYAADVEVDEDEDADDAAAEDETGEQDEGDSDEESGADAETDEADPDTADDGDTPADDSDDAEGPPRVGKSEKFLRDLIAGRPVFSHPCAAGGFRLRYGRARNHGFATAGVHPAAMHLVDDFLATGTQIKTERPGKAAGVVPVDSIEGPTVKLANGDVRQVDDPAEAKEIRNGVEAILDLGEYLVNYGEFVENNHPLAPASYTPEWWIQDIEAAGVDIQALQDDPRIDLEHPDPDEAIEWALEYDAPLHPMYTYLWHDLPVEDFCALADAVAAGRVEQAEDGIGGDGAETGTLVLEYTEPTREALETIVIEHRQREGSDEDDGRIEIDDWRPLARSLGCEIRRTATDGSSRSPGANVSPDGPDASTSSATIELERTWADDDLSTRARTWGHEDQPDGSNAVEAVNEVAPFEIRERSPTRVGNRMGRPEKSERRDLSPPVHTLFPISEAGGAQRNVADAAKHAETMSDTPGVVDVQIGRHQCPSCGTETFKNRCPDCETRTEPDYRCPDCEQSLEPDDAGRVECGRCEIEGTCVETREVDINDEFRSALESVGERENAFEILKGVKGLTSSNKVPEPIEKGILRAKHDVSAFKDGTVRYDMTDLPVTSVRASELDIDVGQLQALGYEEDIHGEPLVHEDQLVELNVQDIVLSDGAAEHMMQTAAFIDDLLEQYYGLEPFYELEDRQDLVGELVFGMAPHTSAATVGRVIGFTSAAVGYAHPYFHAAKRRNCFHPETNLWYQNENDAWGYESIETVVEERLTEPGTDDFGTLVQDVDGLTVPSVSADGTPTERPVTAVSKHPAPDHLVRVETRSGRTITVTPDHTFHRWTPAGLEAVDARMLSPGDELPSPKSIDFEGTQKSIDLLDAFIETDAIPNDSLVIRGLGSDRITELLDDATTEQAYLKPVAERLDLSQSTVYNWVNRDSVPVGPLLSLFETDEFLERIPDDITLGVKRDSASVQRQFTIDESVATLLGYYTAEGFSRQEDGSFYQTTICTPDDVARDEIMDAFDRALSIDAFEENEWKVTVSSRLVAVLFADVLNLGTTAETKRIPNSILDSPQSQLRAFLAAYFSGDGSTSSDRIDIRAHTVSDELADDLVAALKRFGIAAKAYRETRCPSTGAVAEFYADDGPVPEFETWILKITSENAARFADRIGFHLERKQDTITDVLEQTECRTQRLFADGGETWLDEVVSTEIVESNTDYTYCLTVEETNTLVANDVFVGQCDGDEDCVMLLMDGLLNFSRSFLPDKRGGRMDAPLVMSSRIDPSEIDDEAHNMDIVSQYPREFYLATLEQADPEDVDIQIGEDTLGTDGEYTGFEHTHDVTDIAMGPDLSAYKTLGSMMDKMDAQLELSRKLAAVDETDVAERVIEYHFLPDLIGNLRAFSRQETRCLDCGEKFRRMPLTGDCRECGGRVNLTVHQGSVNKYMQTAIEVAEEYDCRDYTKQRLEVLEKSLESIFENDKNKQSGIEDFM</sequence>
<feature type="coiled-coil region" evidence="17">
    <location>
        <begin position="55"/>
        <end position="82"/>
    </location>
</feature>
<keyword evidence="7 16" id="KW-0378">Hydrolase</keyword>
<dbReference type="GO" id="GO:0016539">
    <property type="term" value="P:intein-mediated protein splicing"/>
    <property type="evidence" value="ECO:0007669"/>
    <property type="project" value="InterPro"/>
</dbReference>
<evidence type="ECO:0000256" key="14">
    <source>
        <dbReference type="ARBA" id="ARBA00025068"/>
    </source>
</evidence>
<name>L9ZWE3_9EURY</name>
<keyword evidence="4 16" id="KW-0548">Nucleotidyltransferase</keyword>
<dbReference type="PATRIC" id="fig|1227493.4.peg.2267"/>
<dbReference type="RefSeq" id="WP_006653460.1">
    <property type="nucleotide sequence ID" value="NZ_AOIM01000034.1"/>
</dbReference>
<protein>
    <recommendedName>
        <fullName evidence="16">DNA polymerase II large subunit</fullName>
        <shortName evidence="16">Pol II</shortName>
        <ecNumber evidence="16">2.7.7.7</ecNumber>
    </recommendedName>
    <alternativeName>
        <fullName evidence="16">Exodeoxyribonuclease large subunit</fullName>
        <ecNumber evidence="16">3.1.11.1</ecNumber>
    </alternativeName>
</protein>
<dbReference type="GO" id="GO:0003887">
    <property type="term" value="F:DNA-directed DNA polymerase activity"/>
    <property type="evidence" value="ECO:0007669"/>
    <property type="project" value="UniProtKB-UniRule"/>
</dbReference>
<evidence type="ECO:0000256" key="10">
    <source>
        <dbReference type="ARBA" id="ARBA00022932"/>
    </source>
</evidence>
<dbReference type="InterPro" id="IPR056171">
    <property type="entry name" value="PolC_DP2_central_dom"/>
</dbReference>